<evidence type="ECO:0000313" key="2">
    <source>
        <dbReference type="Proteomes" id="UP000001075"/>
    </source>
</evidence>
<dbReference type="EMBL" id="JH001912">
    <property type="protein sequence ID" value="EGW01690.1"/>
    <property type="molecule type" value="Genomic_DNA"/>
</dbReference>
<accession>G3ICD9</accession>
<organism evidence="1 2">
    <name type="scientific">Cricetulus griseus</name>
    <name type="common">Chinese hamster</name>
    <name type="synonym">Cricetulus barabensis griseus</name>
    <dbReference type="NCBI Taxonomy" id="10029"/>
    <lineage>
        <taxon>Eukaryota</taxon>
        <taxon>Metazoa</taxon>
        <taxon>Chordata</taxon>
        <taxon>Craniata</taxon>
        <taxon>Vertebrata</taxon>
        <taxon>Euteleostomi</taxon>
        <taxon>Mammalia</taxon>
        <taxon>Eutheria</taxon>
        <taxon>Euarchontoglires</taxon>
        <taxon>Glires</taxon>
        <taxon>Rodentia</taxon>
        <taxon>Myomorpha</taxon>
        <taxon>Muroidea</taxon>
        <taxon>Cricetidae</taxon>
        <taxon>Cricetinae</taxon>
        <taxon>Cricetulus</taxon>
    </lineage>
</organism>
<evidence type="ECO:0000313" key="1">
    <source>
        <dbReference type="EMBL" id="EGW01690.1"/>
    </source>
</evidence>
<name>G3ICD9_CRIGR</name>
<protein>
    <submittedName>
        <fullName evidence="1">Uncharacterized protein</fullName>
    </submittedName>
</protein>
<gene>
    <name evidence="1" type="ORF">I79_021332</name>
</gene>
<sequence length="84" mass="9025">MKQLLTLSLLPGEDLPWRPAQATDCLLQSYGPVPPCCRPPANFSCAFLSPWATPVLYKGSSCPPHAYPTLTAPGSRELGLAEVK</sequence>
<reference evidence="2" key="1">
    <citation type="journal article" date="2011" name="Nat. Biotechnol.">
        <title>The genomic sequence of the Chinese hamster ovary (CHO)-K1 cell line.</title>
        <authorList>
            <person name="Xu X."/>
            <person name="Nagarajan H."/>
            <person name="Lewis N.E."/>
            <person name="Pan S."/>
            <person name="Cai Z."/>
            <person name="Liu X."/>
            <person name="Chen W."/>
            <person name="Xie M."/>
            <person name="Wang W."/>
            <person name="Hammond S."/>
            <person name="Andersen M.R."/>
            <person name="Neff N."/>
            <person name="Passarelli B."/>
            <person name="Koh W."/>
            <person name="Fan H.C."/>
            <person name="Wang J."/>
            <person name="Gui Y."/>
            <person name="Lee K.H."/>
            <person name="Betenbaugh M.J."/>
            <person name="Quake S.R."/>
            <person name="Famili I."/>
            <person name="Palsson B.O."/>
            <person name="Wang J."/>
        </authorList>
    </citation>
    <scope>NUCLEOTIDE SEQUENCE [LARGE SCALE GENOMIC DNA]</scope>
    <source>
        <strain evidence="2">CHO K1 cell line</strain>
    </source>
</reference>
<dbReference type="AlphaFoldDB" id="G3ICD9"/>
<dbReference type="Proteomes" id="UP000001075">
    <property type="component" value="Unassembled WGS sequence"/>
</dbReference>
<proteinExistence type="predicted"/>
<dbReference type="InParanoid" id="G3ICD9"/>